<dbReference type="InterPro" id="IPR002110">
    <property type="entry name" value="Ankyrin_rpt"/>
</dbReference>
<dbReference type="Gene3D" id="1.25.40.20">
    <property type="entry name" value="Ankyrin repeat-containing domain"/>
    <property type="match status" value="1"/>
</dbReference>
<dbReference type="SUPFAM" id="SSF64268">
    <property type="entry name" value="PX domain"/>
    <property type="match status" value="1"/>
</dbReference>
<dbReference type="InterPro" id="IPR003123">
    <property type="entry name" value="VPS9"/>
</dbReference>
<feature type="region of interest" description="Disordered" evidence="2">
    <location>
        <begin position="1316"/>
        <end position="1340"/>
    </location>
</feature>
<dbReference type="GO" id="GO:0097422">
    <property type="term" value="C:tubular endosome"/>
    <property type="evidence" value="ECO:0007669"/>
    <property type="project" value="TreeGrafter"/>
</dbReference>
<feature type="region of interest" description="Disordered" evidence="2">
    <location>
        <begin position="552"/>
        <end position="577"/>
    </location>
</feature>
<comment type="similarity">
    <text evidence="1">Belongs to the UPF0507 family.</text>
</comment>
<dbReference type="Proteomes" id="UP000036947">
    <property type="component" value="Unassembled WGS sequence"/>
</dbReference>
<dbReference type="PROSITE" id="PS51205">
    <property type="entry name" value="VPS9"/>
    <property type="match status" value="1"/>
</dbReference>
<accession>A0A0L0N0K8</accession>
<dbReference type="PANTHER" id="PTHR24170">
    <property type="entry name" value="ANKYRIN REPEAT DOMAIN-CONTAINING PROTEIN 27"/>
    <property type="match status" value="1"/>
</dbReference>
<dbReference type="GO" id="GO:0005769">
    <property type="term" value="C:early endosome"/>
    <property type="evidence" value="ECO:0007669"/>
    <property type="project" value="TreeGrafter"/>
</dbReference>
<dbReference type="Pfam" id="PF02204">
    <property type="entry name" value="VPS9"/>
    <property type="match status" value="1"/>
</dbReference>
<dbReference type="PANTHER" id="PTHR24170:SF1">
    <property type="entry name" value="DOMAIN PROTEIN, PUTATIVE (AFU_ORTHOLOGUE AFUA_1G09870)-RELATED"/>
    <property type="match status" value="1"/>
</dbReference>
<dbReference type="InterPro" id="IPR037191">
    <property type="entry name" value="VPS9_dom_sf"/>
</dbReference>
<dbReference type="InterPro" id="IPR036871">
    <property type="entry name" value="PX_dom_sf"/>
</dbReference>
<dbReference type="GO" id="GO:0005886">
    <property type="term" value="C:plasma membrane"/>
    <property type="evidence" value="ECO:0007669"/>
    <property type="project" value="TreeGrafter"/>
</dbReference>
<dbReference type="FunFam" id="1.25.40.20:FF:000443">
    <property type="entry name" value="Putative vps9 domain protein"/>
    <property type="match status" value="1"/>
</dbReference>
<dbReference type="GO" id="GO:0045022">
    <property type="term" value="P:early endosome to late endosome transport"/>
    <property type="evidence" value="ECO:0007669"/>
    <property type="project" value="TreeGrafter"/>
</dbReference>
<feature type="domain" description="VPS9" evidence="3">
    <location>
        <begin position="365"/>
        <end position="524"/>
    </location>
</feature>
<dbReference type="GO" id="GO:0000149">
    <property type="term" value="F:SNARE binding"/>
    <property type="evidence" value="ECO:0007669"/>
    <property type="project" value="TreeGrafter"/>
</dbReference>
<dbReference type="GO" id="GO:0030133">
    <property type="term" value="C:transport vesicle"/>
    <property type="evidence" value="ECO:0007669"/>
    <property type="project" value="TreeGrafter"/>
</dbReference>
<dbReference type="OrthoDB" id="7464126at2759"/>
<name>A0A0L0N0K8_TOLOC</name>
<dbReference type="STRING" id="1163406.A0A0L0N0K8"/>
<reference evidence="4 5" key="1">
    <citation type="journal article" date="2015" name="BMC Genomics">
        <title>The genome of the truffle-parasite Tolypocladium ophioglossoides and the evolution of antifungal peptaibiotics.</title>
        <authorList>
            <person name="Quandt C.A."/>
            <person name="Bushley K.E."/>
            <person name="Spatafora J.W."/>
        </authorList>
    </citation>
    <scope>NUCLEOTIDE SEQUENCE [LARGE SCALE GENOMIC DNA]</scope>
    <source>
        <strain evidence="4 5">CBS 100239</strain>
    </source>
</reference>
<dbReference type="Gene3D" id="1.20.1050.80">
    <property type="entry name" value="VPS9 domain"/>
    <property type="match status" value="1"/>
</dbReference>
<evidence type="ECO:0000313" key="5">
    <source>
        <dbReference type="Proteomes" id="UP000036947"/>
    </source>
</evidence>
<evidence type="ECO:0000256" key="2">
    <source>
        <dbReference type="SAM" id="MobiDB-lite"/>
    </source>
</evidence>
<dbReference type="CDD" id="cd06093">
    <property type="entry name" value="PX_domain"/>
    <property type="match status" value="1"/>
</dbReference>
<proteinExistence type="inferred from homology"/>
<keyword evidence="5" id="KW-1185">Reference proteome</keyword>
<dbReference type="EMBL" id="LFRF01000035">
    <property type="protein sequence ID" value="KND87549.1"/>
    <property type="molecule type" value="Genomic_DNA"/>
</dbReference>
<protein>
    <recommendedName>
        <fullName evidence="3">VPS9 domain-containing protein</fullName>
    </recommendedName>
</protein>
<dbReference type="GO" id="GO:0035091">
    <property type="term" value="F:phosphatidylinositol binding"/>
    <property type="evidence" value="ECO:0007669"/>
    <property type="project" value="InterPro"/>
</dbReference>
<dbReference type="SUPFAM" id="SSF109993">
    <property type="entry name" value="VPS9 domain"/>
    <property type="match status" value="1"/>
</dbReference>
<sequence length="1340" mass="148668">MQPLNPFLAAFFRSPVVAQCTPVHHHILLVPLTDVLLTYREAESGASAHEVIASEEFLSSHVLRIPLPAASSAGGKDAGQNLRDVRGKAKQFSTLNGRSVVIKDSFVYSNKGADGAVTPLAFSRADSPIPGFKTLAQAQILNDATWYPDVFEPRQWLLYFISKPLVGTWEEIKIAPAVLIHGVKQIEAAEQKRAPNGESADQAVPRKKDIKSFHDLLNHFPMIARQMQPGLERLFLEFTTVFEKPLPPPPSALSIPDPQLEGPIAAAMKRARSNSIPTRSGRESPDSLPVTENFYAEDDEDIMRASLETAVTAAIDLFQGVDKQQLSLLGATTDLTGPLVEKLIERYVTENVHHLLFPKLSGLKRPEDLELEAKIRQMDFIDISQLGIPIDGGSRAKHDLLIQLGPIIEEFKRITGARSPGEMMDNLLSTTKAVSQLTEMSKTQGSGEDQASEKAIMTVNADTLVSLLLYVVIRSQVRNLQARLIYVRNFIFVDDVDSGEMGYALSTFEAVLTYLVMDSAGLRRASRRNKALWDATKKGNMNDLKNIMEPSTLAVDGDGRDEDESCTRESSRGSRRPSFTWSFANGSSRRSSLALSISDRFSHGSGLSHVFPFQSNGDGVGDFPMMKRIKKVAMDTRSLSSGSEISFHSRTGSLGTLGSALEGDVSVERLAQTSDSFGESVLMMAVQNEQPEPAMYLLSLSGYYPLEVILEDMNNEDTTLLGAAIQLGHGELIDLILDHVSSLATGDQLAQYLCQQDIWGRSIGHYLFHAPSLINRIGRLIPWRQRDKNGQTPLFALCRSYDHADYYDMVETGLRVAREVQGDGRPLHIDEHVDGKGNTLLHIINDPRLAMRILHHCDVDVNATNEKRFTALMVASKYGRYDMVRCLFADPRVDVTAREMRGLTAVELAKDDDVRNKIDDLGLFSMPAGRDGRITGVVRAFFVEDGSVRRVLKSAAPTDHDSYTVTTSRRSLTDFEQLARLLGEEHPASWIPSMADTRSPFQLATKPSRALLRDIQAKTDWFLRIMLNHPSLATHEMLWEFFLVPELQLEAMEQRTKLKVETRVERIKEDYEPVEDVREVEQFANHAREMVRSVSYSTKSVTRRANGIGLKASDVFDAMVLLHRQVAAVEYIPGSHVGALEAYVRAMAPTQSSPQAMLHTTLLAMQSTVQAMLSSLSRPATLIGQITAAKREADRNENSVGRSSRWPLGLLDETRQRLQDGKEQRARKSRQEAEHLSRELRYTQQTVAAELAGWQDMHEKMGRRAIREFARGMVVQERTRLDGMMRALRKVEALGTGTGTGTDVDTGRRWGQAGVASAEQNGEVAERTVTDEANGGGAMV</sequence>
<evidence type="ECO:0000256" key="1">
    <source>
        <dbReference type="ARBA" id="ARBA00007428"/>
    </source>
</evidence>
<dbReference type="InterPro" id="IPR036770">
    <property type="entry name" value="Ankyrin_rpt-contain_sf"/>
</dbReference>
<dbReference type="SUPFAM" id="SSF48403">
    <property type="entry name" value="Ankyrin repeat"/>
    <property type="match status" value="1"/>
</dbReference>
<evidence type="ECO:0000313" key="4">
    <source>
        <dbReference type="EMBL" id="KND87549.1"/>
    </source>
</evidence>
<dbReference type="GO" id="GO:0005770">
    <property type="term" value="C:late endosome"/>
    <property type="evidence" value="ECO:0007669"/>
    <property type="project" value="TreeGrafter"/>
</dbReference>
<dbReference type="Pfam" id="PF13857">
    <property type="entry name" value="Ank_5"/>
    <property type="match status" value="1"/>
</dbReference>
<organism evidence="4 5">
    <name type="scientific">Tolypocladium ophioglossoides (strain CBS 100239)</name>
    <name type="common">Snaketongue truffleclub</name>
    <name type="synonym">Elaphocordyceps ophioglossoides</name>
    <dbReference type="NCBI Taxonomy" id="1163406"/>
    <lineage>
        <taxon>Eukaryota</taxon>
        <taxon>Fungi</taxon>
        <taxon>Dikarya</taxon>
        <taxon>Ascomycota</taxon>
        <taxon>Pezizomycotina</taxon>
        <taxon>Sordariomycetes</taxon>
        <taxon>Hypocreomycetidae</taxon>
        <taxon>Hypocreales</taxon>
        <taxon>Ophiocordycipitaceae</taxon>
        <taxon>Tolypocladium</taxon>
    </lineage>
</organism>
<dbReference type="InterPro" id="IPR051248">
    <property type="entry name" value="UPF0507/Ank_repeat_27"/>
</dbReference>
<comment type="caution">
    <text evidence="4">The sequence shown here is derived from an EMBL/GenBank/DDBJ whole genome shotgun (WGS) entry which is preliminary data.</text>
</comment>
<feature type="region of interest" description="Disordered" evidence="2">
    <location>
        <begin position="1218"/>
        <end position="1237"/>
    </location>
</feature>
<evidence type="ECO:0000259" key="3">
    <source>
        <dbReference type="PROSITE" id="PS51205"/>
    </source>
</evidence>
<gene>
    <name evidence="4" type="ORF">TOPH_07838</name>
</gene>
<dbReference type="Gene3D" id="3.30.1520.10">
    <property type="entry name" value="Phox-like domain"/>
    <property type="match status" value="1"/>
</dbReference>
<dbReference type="GO" id="GO:0005085">
    <property type="term" value="F:guanyl-nucleotide exchange factor activity"/>
    <property type="evidence" value="ECO:0007669"/>
    <property type="project" value="TreeGrafter"/>
</dbReference>